<organism evidence="2 3">
    <name type="scientific">Candidatus Faecalibacterium intestinavium</name>
    <dbReference type="NCBI Taxonomy" id="2838580"/>
    <lineage>
        <taxon>Bacteria</taxon>
        <taxon>Bacillati</taxon>
        <taxon>Bacillota</taxon>
        <taxon>Clostridia</taxon>
        <taxon>Eubacteriales</taxon>
        <taxon>Oscillospiraceae</taxon>
        <taxon>Faecalibacterium</taxon>
    </lineage>
</organism>
<keyword evidence="1" id="KW-0472">Membrane</keyword>
<reference evidence="2" key="1">
    <citation type="journal article" date="2021" name="PeerJ">
        <title>Extensive microbial diversity within the chicken gut microbiome revealed by metagenomics and culture.</title>
        <authorList>
            <person name="Gilroy R."/>
            <person name="Ravi A."/>
            <person name="Getino M."/>
            <person name="Pursley I."/>
            <person name="Horton D.L."/>
            <person name="Alikhan N.F."/>
            <person name="Baker D."/>
            <person name="Gharbi K."/>
            <person name="Hall N."/>
            <person name="Watson M."/>
            <person name="Adriaenssens E.M."/>
            <person name="Foster-Nyarko E."/>
            <person name="Jarju S."/>
            <person name="Secka A."/>
            <person name="Antonio M."/>
            <person name="Oren A."/>
            <person name="Chaudhuri R.R."/>
            <person name="La Ragione R."/>
            <person name="Hildebrand F."/>
            <person name="Pallen M.J."/>
        </authorList>
    </citation>
    <scope>NUCLEOTIDE SEQUENCE</scope>
    <source>
        <strain evidence="2">742</strain>
    </source>
</reference>
<feature type="transmembrane region" description="Helical" evidence="1">
    <location>
        <begin position="35"/>
        <end position="55"/>
    </location>
</feature>
<keyword evidence="1" id="KW-0812">Transmembrane</keyword>
<dbReference type="Proteomes" id="UP000824178">
    <property type="component" value="Unassembled WGS sequence"/>
</dbReference>
<proteinExistence type="predicted"/>
<dbReference type="Pfam" id="PF06541">
    <property type="entry name" value="ABC_trans_CmpB"/>
    <property type="match status" value="1"/>
</dbReference>
<keyword evidence="1" id="KW-1133">Transmembrane helix</keyword>
<evidence type="ECO:0000313" key="3">
    <source>
        <dbReference type="Proteomes" id="UP000824178"/>
    </source>
</evidence>
<dbReference type="EMBL" id="JAHLFH010000033">
    <property type="protein sequence ID" value="MBU3819119.1"/>
    <property type="molecule type" value="Genomic_DNA"/>
</dbReference>
<comment type="caution">
    <text evidence="2">The sequence shown here is derived from an EMBL/GenBank/DDBJ whole genome shotgun (WGS) entry which is preliminary data.</text>
</comment>
<evidence type="ECO:0000256" key="1">
    <source>
        <dbReference type="SAM" id="Phobius"/>
    </source>
</evidence>
<dbReference type="AlphaFoldDB" id="A0A9E2KIT1"/>
<protein>
    <submittedName>
        <fullName evidence="2">ABC transporter permease</fullName>
    </submittedName>
</protein>
<dbReference type="InterPro" id="IPR010540">
    <property type="entry name" value="CmpB_TMEM229"/>
</dbReference>
<gene>
    <name evidence="2" type="ORF">H9864_01910</name>
</gene>
<evidence type="ECO:0000313" key="2">
    <source>
        <dbReference type="EMBL" id="MBU3819119.1"/>
    </source>
</evidence>
<feature type="transmembrane region" description="Helical" evidence="1">
    <location>
        <begin position="102"/>
        <end position="124"/>
    </location>
</feature>
<feature type="transmembrane region" description="Helical" evidence="1">
    <location>
        <begin position="12"/>
        <end position="29"/>
    </location>
</feature>
<sequence>MIALKKETLKAALLALCGGGLYLLLELLWRGFSHWTMFLLGGGCFALIGLLNELFPWEMPLLLQGVIGSFGIVTPLEFVTGCVVNLWLGWQVWDYSWMPLNLLGQVCLPFALLWVPVAMAAVVLDDLLRWKFFGEERPHYTLLRWKEEKI</sequence>
<accession>A0A9E2KIT1</accession>
<reference evidence="2" key="2">
    <citation type="submission" date="2021-04" db="EMBL/GenBank/DDBJ databases">
        <authorList>
            <person name="Gilroy R."/>
        </authorList>
    </citation>
    <scope>NUCLEOTIDE SEQUENCE</scope>
    <source>
        <strain evidence="2">742</strain>
    </source>
</reference>
<feature type="transmembrane region" description="Helical" evidence="1">
    <location>
        <begin position="67"/>
        <end position="90"/>
    </location>
</feature>
<name>A0A9E2KIT1_9FIRM</name>